<dbReference type="InterPro" id="IPR016181">
    <property type="entry name" value="Acyl_CoA_acyltransferase"/>
</dbReference>
<keyword evidence="2" id="KW-1185">Reference proteome</keyword>
<evidence type="ECO:0000313" key="2">
    <source>
        <dbReference type="Proteomes" id="UP001209229"/>
    </source>
</evidence>
<dbReference type="AlphaFoldDB" id="A0AAE3SDK6"/>
<proteinExistence type="predicted"/>
<protein>
    <submittedName>
        <fullName evidence="1">Uncharacterized protein</fullName>
    </submittedName>
</protein>
<dbReference type="Proteomes" id="UP001209229">
    <property type="component" value="Unassembled WGS sequence"/>
</dbReference>
<dbReference type="Gene3D" id="3.40.630.30">
    <property type="match status" value="1"/>
</dbReference>
<accession>A0AAE3SDK6</accession>
<evidence type="ECO:0000313" key="1">
    <source>
        <dbReference type="EMBL" id="MCW3785518.1"/>
    </source>
</evidence>
<sequence length="308" mass="36496">MIEIVRYTPDKKQEWDDFVERADNYSFLFFRDYVEYHHSRFNDCSLMLYEKNKLKALLPANVNANHFYSHQGLTYGGMICKSNISFENVVMYYDELIHFIKMIGYQVYTFKTIPYFYHSSLCQSQDFYFDMKGSYNKNQDLGAFIYCRNHEFPKSSIERRKLRLDLFAFEDQVSIEEFWPVLESNLKEQHQTTPIHTIDEIKSLQEKFSSRIYVNAVRNNTTNKIDAGSVLFDNGEVLKMQYIATSSEGRSNRAIHALYYLIIDKFKKSKEFIDLGTCMINDDVNLSLLYLKQRFGASIYVANKYTNR</sequence>
<gene>
    <name evidence="1" type="ORF">OM075_03515</name>
</gene>
<name>A0AAE3SDK6_9BACT</name>
<comment type="caution">
    <text evidence="1">The sequence shown here is derived from an EMBL/GenBank/DDBJ whole genome shotgun (WGS) entry which is preliminary data.</text>
</comment>
<reference evidence="1" key="1">
    <citation type="submission" date="2022-10" db="EMBL/GenBank/DDBJ databases">
        <authorList>
            <person name="Yu W.X."/>
        </authorList>
    </citation>
    <scope>NUCLEOTIDE SEQUENCE</scope>
    <source>
        <strain evidence="1">AAT</strain>
    </source>
</reference>
<organism evidence="1 2">
    <name type="scientific">Plebeiibacterium sediminum</name>
    <dbReference type="NCBI Taxonomy" id="2992112"/>
    <lineage>
        <taxon>Bacteria</taxon>
        <taxon>Pseudomonadati</taxon>
        <taxon>Bacteroidota</taxon>
        <taxon>Bacteroidia</taxon>
        <taxon>Marinilabiliales</taxon>
        <taxon>Marinilabiliaceae</taxon>
        <taxon>Plebeiibacterium</taxon>
    </lineage>
</organism>
<dbReference type="EMBL" id="JAPDPJ010000004">
    <property type="protein sequence ID" value="MCW3785518.1"/>
    <property type="molecule type" value="Genomic_DNA"/>
</dbReference>
<dbReference type="RefSeq" id="WP_301189089.1">
    <property type="nucleotide sequence ID" value="NZ_JAPDPJ010000004.1"/>
</dbReference>
<dbReference type="SUPFAM" id="SSF55729">
    <property type="entry name" value="Acyl-CoA N-acyltransferases (Nat)"/>
    <property type="match status" value="1"/>
</dbReference>